<dbReference type="Pfam" id="PF04542">
    <property type="entry name" value="Sigma70_r2"/>
    <property type="match status" value="1"/>
</dbReference>
<protein>
    <submittedName>
        <fullName evidence="8">RNA polymerase sigma-70 factor, ECF subfamily</fullName>
    </submittedName>
</protein>
<evidence type="ECO:0000259" key="7">
    <source>
        <dbReference type="Pfam" id="PF08281"/>
    </source>
</evidence>
<feature type="domain" description="RNA polymerase sigma-70 region 2" evidence="6">
    <location>
        <begin position="2"/>
        <end position="66"/>
    </location>
</feature>
<dbReference type="InterPro" id="IPR013324">
    <property type="entry name" value="RNA_pol_sigma_r3/r4-like"/>
</dbReference>
<dbReference type="InterPro" id="IPR013325">
    <property type="entry name" value="RNA_pol_sigma_r2"/>
</dbReference>
<feature type="domain" description="RNA polymerase sigma factor 70 region 4 type 2" evidence="7">
    <location>
        <begin position="103"/>
        <end position="149"/>
    </location>
</feature>
<dbReference type="InterPro" id="IPR036388">
    <property type="entry name" value="WH-like_DNA-bd_sf"/>
</dbReference>
<reference evidence="9" key="1">
    <citation type="submission" date="2016-10" db="EMBL/GenBank/DDBJ databases">
        <authorList>
            <person name="Varghese N."/>
            <person name="Submissions S."/>
        </authorList>
    </citation>
    <scope>NUCLEOTIDE SEQUENCE [LARGE SCALE GENOMIC DNA]</scope>
    <source>
        <strain evidence="9">OK042</strain>
    </source>
</reference>
<dbReference type="SUPFAM" id="SSF88659">
    <property type="entry name" value="Sigma3 and sigma4 domains of RNA polymerase sigma factors"/>
    <property type="match status" value="1"/>
</dbReference>
<keyword evidence="9" id="KW-1185">Reference proteome</keyword>
<evidence type="ECO:0000256" key="5">
    <source>
        <dbReference type="ARBA" id="ARBA00023163"/>
    </source>
</evidence>
<dbReference type="EMBL" id="FORT01000014">
    <property type="protein sequence ID" value="SFK49530.1"/>
    <property type="molecule type" value="Genomic_DNA"/>
</dbReference>
<organism evidence="8 9">
    <name type="scientific">Brevibacillus centrosporus</name>
    <dbReference type="NCBI Taxonomy" id="54910"/>
    <lineage>
        <taxon>Bacteria</taxon>
        <taxon>Bacillati</taxon>
        <taxon>Bacillota</taxon>
        <taxon>Bacilli</taxon>
        <taxon>Bacillales</taxon>
        <taxon>Paenibacillaceae</taxon>
        <taxon>Brevibacillus</taxon>
    </lineage>
</organism>
<dbReference type="AlphaFoldDB" id="A0A1I3ZZZ4"/>
<keyword evidence="4" id="KW-0238">DNA-binding</keyword>
<keyword evidence="3" id="KW-0731">Sigma factor</keyword>
<dbReference type="Pfam" id="PF08281">
    <property type="entry name" value="Sigma70_r4_2"/>
    <property type="match status" value="1"/>
</dbReference>
<dbReference type="InterPro" id="IPR039425">
    <property type="entry name" value="RNA_pol_sigma-70-like"/>
</dbReference>
<dbReference type="NCBIfam" id="TIGR02937">
    <property type="entry name" value="sigma70-ECF"/>
    <property type="match status" value="1"/>
</dbReference>
<dbReference type="PANTHER" id="PTHR43133:SF52">
    <property type="entry name" value="ECF RNA POLYMERASE SIGMA FACTOR SIGL"/>
    <property type="match status" value="1"/>
</dbReference>
<dbReference type="GO" id="GO:0016987">
    <property type="term" value="F:sigma factor activity"/>
    <property type="evidence" value="ECO:0007669"/>
    <property type="project" value="UniProtKB-KW"/>
</dbReference>
<dbReference type="RefSeq" id="WP_092273497.1">
    <property type="nucleotide sequence ID" value="NZ_CP176856.1"/>
</dbReference>
<keyword evidence="2" id="KW-0805">Transcription regulation</keyword>
<proteinExistence type="inferred from homology"/>
<dbReference type="STRING" id="1884381.SAMN05518846_11478"/>
<dbReference type="GO" id="GO:0003677">
    <property type="term" value="F:DNA binding"/>
    <property type="evidence" value="ECO:0007669"/>
    <property type="project" value="UniProtKB-KW"/>
</dbReference>
<dbReference type="InterPro" id="IPR007627">
    <property type="entry name" value="RNA_pol_sigma70_r2"/>
</dbReference>
<dbReference type="Proteomes" id="UP000198915">
    <property type="component" value="Unassembled WGS sequence"/>
</dbReference>
<evidence type="ECO:0000259" key="6">
    <source>
        <dbReference type="Pfam" id="PF04542"/>
    </source>
</evidence>
<keyword evidence="5" id="KW-0804">Transcription</keyword>
<dbReference type="Gene3D" id="1.10.10.10">
    <property type="entry name" value="Winged helix-like DNA-binding domain superfamily/Winged helix DNA-binding domain"/>
    <property type="match status" value="1"/>
</dbReference>
<evidence type="ECO:0000256" key="1">
    <source>
        <dbReference type="ARBA" id="ARBA00010641"/>
    </source>
</evidence>
<dbReference type="Gene3D" id="1.10.1740.10">
    <property type="match status" value="1"/>
</dbReference>
<dbReference type="GO" id="GO:0006352">
    <property type="term" value="P:DNA-templated transcription initiation"/>
    <property type="evidence" value="ECO:0007669"/>
    <property type="project" value="InterPro"/>
</dbReference>
<accession>A0A1I3ZZZ4</accession>
<dbReference type="InterPro" id="IPR014284">
    <property type="entry name" value="RNA_pol_sigma-70_dom"/>
</dbReference>
<dbReference type="SUPFAM" id="SSF88946">
    <property type="entry name" value="Sigma2 domain of RNA polymerase sigma factors"/>
    <property type="match status" value="1"/>
</dbReference>
<dbReference type="InterPro" id="IPR013249">
    <property type="entry name" value="RNA_pol_sigma70_r4_t2"/>
</dbReference>
<gene>
    <name evidence="8" type="ORF">SAMN05518846_11478</name>
</gene>
<evidence type="ECO:0000256" key="2">
    <source>
        <dbReference type="ARBA" id="ARBA00023015"/>
    </source>
</evidence>
<dbReference type="NCBIfam" id="TIGR02950">
    <property type="entry name" value="SigM_subfam"/>
    <property type="match status" value="1"/>
</dbReference>
<name>A0A1I3ZZZ4_9BACL</name>
<evidence type="ECO:0000256" key="4">
    <source>
        <dbReference type="ARBA" id="ARBA00023125"/>
    </source>
</evidence>
<evidence type="ECO:0000313" key="9">
    <source>
        <dbReference type="Proteomes" id="UP000198915"/>
    </source>
</evidence>
<evidence type="ECO:0000313" key="8">
    <source>
        <dbReference type="EMBL" id="SFK49530.1"/>
    </source>
</evidence>
<dbReference type="CDD" id="cd06171">
    <property type="entry name" value="Sigma70_r4"/>
    <property type="match status" value="1"/>
</dbReference>
<comment type="similarity">
    <text evidence="1">Belongs to the sigma-70 factor family. ECF subfamily.</text>
</comment>
<sequence>MYGLHVNDIYRYLFRLTRDARQAEDLTQDTFFRAFSSLDEFRSEKVRPWLFKVAYHVFVDWHRKQVKRPLYFVEQMPEQMDQSAVDPADSLVNKEMWEVAHLFLERLPEKQKQAILLSAMQFSYAEIAEVLGIDTTDVKRSLFRGRQKMRRMWRDEVDDEQIR</sequence>
<dbReference type="PANTHER" id="PTHR43133">
    <property type="entry name" value="RNA POLYMERASE ECF-TYPE SIGMA FACTO"/>
    <property type="match status" value="1"/>
</dbReference>
<evidence type="ECO:0000256" key="3">
    <source>
        <dbReference type="ARBA" id="ARBA00023082"/>
    </source>
</evidence>
<dbReference type="GeneID" id="301133108"/>
<dbReference type="InterPro" id="IPR014296">
    <property type="entry name" value="RNA_pol_sigma-M_bacilli"/>
</dbReference>